<dbReference type="GO" id="GO:0016020">
    <property type="term" value="C:membrane"/>
    <property type="evidence" value="ECO:0007669"/>
    <property type="project" value="UniProtKB-SubCell"/>
</dbReference>
<dbReference type="InterPro" id="IPR018378">
    <property type="entry name" value="C-type_lectin_CS"/>
</dbReference>
<dbReference type="InterPro" id="IPR016187">
    <property type="entry name" value="CTDL_fold"/>
</dbReference>
<keyword evidence="5 7" id="KW-0472">Membrane</keyword>
<protein>
    <submittedName>
        <fullName evidence="9">C-type lectin domain family 9, member a</fullName>
    </submittedName>
</protein>
<evidence type="ECO:0000256" key="2">
    <source>
        <dbReference type="ARBA" id="ARBA00022692"/>
    </source>
</evidence>
<evidence type="ECO:0000256" key="6">
    <source>
        <dbReference type="ARBA" id="ARBA00023157"/>
    </source>
</evidence>
<dbReference type="AlphaFoldDB" id="A0A6I9MLU9"/>
<dbReference type="Gene3D" id="3.10.100.10">
    <property type="entry name" value="Mannose-Binding Protein A, subunit A"/>
    <property type="match status" value="1"/>
</dbReference>
<evidence type="ECO:0000313" key="10">
    <source>
        <dbReference type="Proteomes" id="UP000694547"/>
    </source>
</evidence>
<dbReference type="InterPro" id="IPR001304">
    <property type="entry name" value="C-type_lectin-like"/>
</dbReference>
<feature type="transmembrane region" description="Helical" evidence="7">
    <location>
        <begin position="36"/>
        <end position="59"/>
    </location>
</feature>
<dbReference type="RefSeq" id="XP_006996457.1">
    <property type="nucleotide sequence ID" value="XM_006996395.4"/>
</dbReference>
<keyword evidence="2 7" id="KW-0812">Transmembrane</keyword>
<keyword evidence="6" id="KW-1015">Disulfide bond</keyword>
<dbReference type="InterPro" id="IPR033992">
    <property type="entry name" value="NKR-like_CTLD"/>
</dbReference>
<dbReference type="InterPro" id="IPR043315">
    <property type="entry name" value="CLEC9A"/>
</dbReference>
<name>A0A6I9MLU9_PERMB</name>
<evidence type="ECO:0000256" key="5">
    <source>
        <dbReference type="ARBA" id="ARBA00023136"/>
    </source>
</evidence>
<reference evidence="9 10" key="1">
    <citation type="submission" date="2018-10" db="EMBL/GenBank/DDBJ databases">
        <title>Improved assembly of the deer mouse Peromyscus maniculatus genome.</title>
        <authorList>
            <person name="Lassance J.-M."/>
            <person name="Hoekstra H.E."/>
        </authorList>
    </citation>
    <scope>NUCLEOTIDE SEQUENCE [LARGE SCALE GENOMIC DNA]</scope>
</reference>
<dbReference type="SMART" id="SM00034">
    <property type="entry name" value="CLECT"/>
    <property type="match status" value="1"/>
</dbReference>
<dbReference type="GeneID" id="102919162"/>
<dbReference type="CTD" id="283420"/>
<dbReference type="GO" id="GO:0030246">
    <property type="term" value="F:carbohydrate binding"/>
    <property type="evidence" value="ECO:0007669"/>
    <property type="project" value="UniProtKB-KW"/>
</dbReference>
<keyword evidence="3" id="KW-0430">Lectin</keyword>
<keyword evidence="10" id="KW-1185">Reference proteome</keyword>
<accession>A0A6I9MLU9</accession>
<dbReference type="GO" id="GO:0009986">
    <property type="term" value="C:cell surface"/>
    <property type="evidence" value="ECO:0007669"/>
    <property type="project" value="Ensembl"/>
</dbReference>
<evidence type="ECO:0000256" key="3">
    <source>
        <dbReference type="ARBA" id="ARBA00022734"/>
    </source>
</evidence>
<reference evidence="9" key="2">
    <citation type="submission" date="2025-08" db="UniProtKB">
        <authorList>
            <consortium name="Ensembl"/>
        </authorList>
    </citation>
    <scope>IDENTIFICATION</scope>
</reference>
<dbReference type="PROSITE" id="PS50041">
    <property type="entry name" value="C_TYPE_LECTIN_2"/>
    <property type="match status" value="1"/>
</dbReference>
<dbReference type="Proteomes" id="UP000694547">
    <property type="component" value="Chromosome 3"/>
</dbReference>
<dbReference type="GeneTree" id="ENSGT00940000161796"/>
<evidence type="ECO:0000313" key="9">
    <source>
        <dbReference type="Ensembl" id="ENSPEMP00000012012.2"/>
    </source>
</evidence>
<evidence type="ECO:0000256" key="4">
    <source>
        <dbReference type="ARBA" id="ARBA00022989"/>
    </source>
</evidence>
<dbReference type="OrthoDB" id="6337382at2759"/>
<dbReference type="PROSITE" id="PS00615">
    <property type="entry name" value="C_TYPE_LECTIN_1"/>
    <property type="match status" value="1"/>
</dbReference>
<evidence type="ECO:0000256" key="7">
    <source>
        <dbReference type="SAM" id="Phobius"/>
    </source>
</evidence>
<feature type="domain" description="C-type lectin" evidence="8">
    <location>
        <begin position="120"/>
        <end position="232"/>
    </location>
</feature>
<dbReference type="CDD" id="cd03593">
    <property type="entry name" value="CLECT_NK_receptors_like"/>
    <property type="match status" value="1"/>
</dbReference>
<gene>
    <name evidence="9" type="primary">Clec9a</name>
</gene>
<evidence type="ECO:0000259" key="8">
    <source>
        <dbReference type="PROSITE" id="PS50041"/>
    </source>
</evidence>
<dbReference type="GO" id="GO:0006898">
    <property type="term" value="P:receptor-mediated endocytosis"/>
    <property type="evidence" value="ECO:0007669"/>
    <property type="project" value="Ensembl"/>
</dbReference>
<dbReference type="SUPFAM" id="SSF56436">
    <property type="entry name" value="C-type lectin-like"/>
    <property type="match status" value="1"/>
</dbReference>
<dbReference type="PANTHER" id="PTHR47727:SF1">
    <property type="entry name" value="C-TYPE LECTIN DOMAIN FAMILY 9 MEMBER A"/>
    <property type="match status" value="1"/>
</dbReference>
<keyword evidence="4 7" id="KW-1133">Transmembrane helix</keyword>
<reference evidence="9" key="3">
    <citation type="submission" date="2025-09" db="UniProtKB">
        <authorList>
            <consortium name="Ensembl"/>
        </authorList>
    </citation>
    <scope>IDENTIFICATION</scope>
</reference>
<sequence length="240" mass="27912">MHEEELYSSLQWDIPTSEASQKCLCSSKCSGTWCVMTVISCVFCVGLLATSIFLGIKFFQVSSLAMSQQERLIQQDIALLNLTEWQRNYILEMKNCQALQQRSPRSDCNCSHCPHNWTQNGKSCYYVFQIQKKWNGSKEICLNEDARLLQIDSKEEMNFILHSIRMTKEFGYWVGMFQDELSQSWFWQDGSSPLPDFLPTERQLSASQICGYLKDHSLFSDTCNNWKYFICEKNALRSCI</sequence>
<dbReference type="GO" id="GO:0001819">
    <property type="term" value="P:positive regulation of cytokine production"/>
    <property type="evidence" value="ECO:0007669"/>
    <property type="project" value="Ensembl"/>
</dbReference>
<evidence type="ECO:0000256" key="1">
    <source>
        <dbReference type="ARBA" id="ARBA00004167"/>
    </source>
</evidence>
<dbReference type="Ensembl" id="ENSPEMT00000016204.2">
    <property type="protein sequence ID" value="ENSPEMP00000012012.2"/>
    <property type="gene ID" value="ENSPEMG00000012466.2"/>
</dbReference>
<comment type="subcellular location">
    <subcellularLocation>
        <location evidence="1">Membrane</location>
        <topology evidence="1">Single-pass membrane protein</topology>
    </subcellularLocation>
</comment>
<dbReference type="InterPro" id="IPR016186">
    <property type="entry name" value="C-type_lectin-like/link_sf"/>
</dbReference>
<proteinExistence type="predicted"/>
<organism evidence="9 10">
    <name type="scientific">Peromyscus maniculatus bairdii</name>
    <name type="common">Prairie deer mouse</name>
    <dbReference type="NCBI Taxonomy" id="230844"/>
    <lineage>
        <taxon>Eukaryota</taxon>
        <taxon>Metazoa</taxon>
        <taxon>Chordata</taxon>
        <taxon>Craniata</taxon>
        <taxon>Vertebrata</taxon>
        <taxon>Euteleostomi</taxon>
        <taxon>Mammalia</taxon>
        <taxon>Eutheria</taxon>
        <taxon>Euarchontoglires</taxon>
        <taxon>Glires</taxon>
        <taxon>Rodentia</taxon>
        <taxon>Myomorpha</taxon>
        <taxon>Muroidea</taxon>
        <taxon>Cricetidae</taxon>
        <taxon>Neotominae</taxon>
        <taxon>Peromyscus</taxon>
    </lineage>
</organism>
<dbReference type="PANTHER" id="PTHR47727">
    <property type="entry name" value="C-TYPE LECTIN DOMAIN FAMILY 9 MEMBER A"/>
    <property type="match status" value="1"/>
</dbReference>
<dbReference type="Pfam" id="PF00059">
    <property type="entry name" value="Lectin_C"/>
    <property type="match status" value="1"/>
</dbReference>